<comment type="caution">
    <text evidence="2">The sequence shown here is derived from an EMBL/GenBank/DDBJ whole genome shotgun (WGS) entry which is preliminary data.</text>
</comment>
<gene>
    <name evidence="2" type="ORF">Ddye_012681</name>
</gene>
<evidence type="ECO:0000256" key="1">
    <source>
        <dbReference type="SAM" id="Coils"/>
    </source>
</evidence>
<evidence type="ECO:0000313" key="3">
    <source>
        <dbReference type="Proteomes" id="UP001280121"/>
    </source>
</evidence>
<evidence type="ECO:0008006" key="4">
    <source>
        <dbReference type="Google" id="ProtNLM"/>
    </source>
</evidence>
<dbReference type="PANTHER" id="PTHR46951:SF2">
    <property type="entry name" value="BED-TYPE DOMAIN-CONTAINING PROTEIN"/>
    <property type="match status" value="1"/>
</dbReference>
<dbReference type="EMBL" id="JANJYI010000004">
    <property type="protein sequence ID" value="KAK2652825.1"/>
    <property type="molecule type" value="Genomic_DNA"/>
</dbReference>
<proteinExistence type="predicted"/>
<accession>A0AAE0CIW7</accession>
<protein>
    <recommendedName>
        <fullName evidence="4">BED-type domain-containing protein</fullName>
    </recommendedName>
</protein>
<reference evidence="2" key="1">
    <citation type="journal article" date="2023" name="Plant J.">
        <title>Genome sequences and population genomics provide insights into the demographic history, inbreeding, and mutation load of two 'living fossil' tree species of Dipteronia.</title>
        <authorList>
            <person name="Feng Y."/>
            <person name="Comes H.P."/>
            <person name="Chen J."/>
            <person name="Zhu S."/>
            <person name="Lu R."/>
            <person name="Zhang X."/>
            <person name="Li P."/>
            <person name="Qiu J."/>
            <person name="Olsen K.M."/>
            <person name="Qiu Y."/>
        </authorList>
    </citation>
    <scope>NUCLEOTIDE SEQUENCE</scope>
    <source>
        <strain evidence="2">KIB01</strain>
    </source>
</reference>
<dbReference type="Proteomes" id="UP001280121">
    <property type="component" value="Unassembled WGS sequence"/>
</dbReference>
<dbReference type="AlphaFoldDB" id="A0AAE0CIW7"/>
<name>A0AAE0CIW7_9ROSI</name>
<keyword evidence="3" id="KW-1185">Reference proteome</keyword>
<keyword evidence="1" id="KW-0175">Coiled coil</keyword>
<feature type="coiled-coil region" evidence="1">
    <location>
        <begin position="149"/>
        <end position="185"/>
    </location>
</feature>
<organism evidence="2 3">
    <name type="scientific">Dipteronia dyeriana</name>
    <dbReference type="NCBI Taxonomy" id="168575"/>
    <lineage>
        <taxon>Eukaryota</taxon>
        <taxon>Viridiplantae</taxon>
        <taxon>Streptophyta</taxon>
        <taxon>Embryophyta</taxon>
        <taxon>Tracheophyta</taxon>
        <taxon>Spermatophyta</taxon>
        <taxon>Magnoliopsida</taxon>
        <taxon>eudicotyledons</taxon>
        <taxon>Gunneridae</taxon>
        <taxon>Pentapetalae</taxon>
        <taxon>rosids</taxon>
        <taxon>malvids</taxon>
        <taxon>Sapindales</taxon>
        <taxon>Sapindaceae</taxon>
        <taxon>Hippocastanoideae</taxon>
        <taxon>Acereae</taxon>
        <taxon>Dipteronia</taxon>
    </lineage>
</organism>
<dbReference type="PANTHER" id="PTHR46951">
    <property type="entry name" value="BED-TYPE DOMAIN-CONTAINING PROTEIN"/>
    <property type="match status" value="1"/>
</dbReference>
<evidence type="ECO:0000313" key="2">
    <source>
        <dbReference type="EMBL" id="KAK2652825.1"/>
    </source>
</evidence>
<sequence>MQPVHLRDAIVQLVTSSASTRRLQFTVHLRRHRPPVLLLHFWFSAICEDMSSSHGNTTNTNLASRGPNESVLKQKSDDIGWEFGHLIDPSNFDRVECKLCGKKFGGRVYRLKKHIAHISGNVAKCPRSTKEDQDRCKKAIESVRNKKKIKHKEERELRAEVDIDRIEEEEEIKGLRLDVDRLNNLIYVQFNAKLINKQKMLKNKELNIDVLLASDSDASNAQGWTVEDGDEGVELDPELSLQMVAEATGADGMTQP</sequence>